<protein>
    <submittedName>
        <fullName evidence="1">Uncharacterized protein</fullName>
    </submittedName>
</protein>
<proteinExistence type="predicted"/>
<organism evidence="1 2">
    <name type="scientific">Methanococcoides alaskense</name>
    <dbReference type="NCBI Taxonomy" id="325778"/>
    <lineage>
        <taxon>Archaea</taxon>
        <taxon>Methanobacteriati</taxon>
        <taxon>Methanobacteriota</taxon>
        <taxon>Stenosarchaea group</taxon>
        <taxon>Methanomicrobia</taxon>
        <taxon>Methanosarcinales</taxon>
        <taxon>Methanosarcinaceae</taxon>
        <taxon>Methanococcoides</taxon>
    </lineage>
</organism>
<evidence type="ECO:0000313" key="1">
    <source>
        <dbReference type="EMBL" id="MDR6221602.1"/>
    </source>
</evidence>
<dbReference type="AlphaFoldDB" id="A0AA90ZAN0"/>
<dbReference type="Proteomes" id="UP001185015">
    <property type="component" value="Unassembled WGS sequence"/>
</dbReference>
<dbReference type="EMBL" id="JAVDQI010000001">
    <property type="protein sequence ID" value="MDR6221602.1"/>
    <property type="molecule type" value="Genomic_DNA"/>
</dbReference>
<name>A0AA90ZAN0_9EURY</name>
<sequence>MKMLLLNGHGIDMYVDGAKLHIKDGRFSPTEDPQEFGIFSLEINL</sequence>
<gene>
    <name evidence="1" type="ORF">J2750_000034</name>
</gene>
<dbReference type="RefSeq" id="WP_270096679.1">
    <property type="nucleotide sequence ID" value="NZ_JAQFFK010000003.1"/>
</dbReference>
<reference evidence="1 2" key="1">
    <citation type="submission" date="2023-07" db="EMBL/GenBank/DDBJ databases">
        <title>Genomic Encyclopedia of Type Strains, Phase IV (KMG-IV): sequencing the most valuable type-strain genomes for metagenomic binning, comparative biology and taxonomic classification.</title>
        <authorList>
            <person name="Goeker M."/>
        </authorList>
    </citation>
    <scope>NUCLEOTIDE SEQUENCE [LARGE SCALE GENOMIC DNA]</scope>
    <source>
        <strain evidence="1 2">DSM 17273</strain>
    </source>
</reference>
<accession>A0AA90ZAN0</accession>
<evidence type="ECO:0000313" key="2">
    <source>
        <dbReference type="Proteomes" id="UP001185015"/>
    </source>
</evidence>
<keyword evidence="2" id="KW-1185">Reference proteome</keyword>
<comment type="caution">
    <text evidence="1">The sequence shown here is derived from an EMBL/GenBank/DDBJ whole genome shotgun (WGS) entry which is preliminary data.</text>
</comment>